<sequence length="62" mass="7067">MDKALLNSIYTVLVFVIFIGIVFWAYSKKSKKGFDEAANLVFADESEQTKTDQKNRESSTNE</sequence>
<evidence type="ECO:0000313" key="3">
    <source>
        <dbReference type="Proteomes" id="UP000601768"/>
    </source>
</evidence>
<dbReference type="Proteomes" id="UP000601768">
    <property type="component" value="Unassembled WGS sequence"/>
</dbReference>
<accession>A0A8J6IT41</accession>
<dbReference type="EMBL" id="JACNEP010000012">
    <property type="protein sequence ID" value="MBC3766945.1"/>
    <property type="molecule type" value="Genomic_DNA"/>
</dbReference>
<protein>
    <submittedName>
        <fullName evidence="2">Cbb3-type cytochrome c oxidase subunit 3</fullName>
    </submittedName>
</protein>
<dbReference type="InterPro" id="IPR008621">
    <property type="entry name" value="Cbb3-typ_cyt_oxidase_comp"/>
</dbReference>
<evidence type="ECO:0000256" key="1">
    <source>
        <dbReference type="SAM" id="Phobius"/>
    </source>
</evidence>
<dbReference type="Pfam" id="PF05545">
    <property type="entry name" value="FixQ"/>
    <property type="match status" value="1"/>
</dbReference>
<dbReference type="AlphaFoldDB" id="A0A8J6IT41"/>
<keyword evidence="3" id="KW-1185">Reference proteome</keyword>
<gene>
    <name evidence="2" type="ORF">H8B19_13745</name>
</gene>
<feature type="transmembrane region" description="Helical" evidence="1">
    <location>
        <begin position="6"/>
        <end position="26"/>
    </location>
</feature>
<name>A0A8J6IT41_9ALTE</name>
<reference evidence="2" key="1">
    <citation type="journal article" date="2018" name="Int. J. Syst. Evol. Microbiol.">
        <title>Neptunicella marina gen. nov., sp. nov., isolated from surface seawater.</title>
        <authorList>
            <person name="Liu X."/>
            <person name="Lai Q."/>
            <person name="Du Y."/>
            <person name="Zhang X."/>
            <person name="Liu Z."/>
            <person name="Sun F."/>
            <person name="Shao Z."/>
        </authorList>
    </citation>
    <scope>NUCLEOTIDE SEQUENCE</scope>
    <source>
        <strain evidence="2">S27-2</strain>
    </source>
</reference>
<dbReference type="CDD" id="cd01324">
    <property type="entry name" value="cbb3_Oxidase_CcoQ"/>
    <property type="match status" value="1"/>
</dbReference>
<proteinExistence type="predicted"/>
<organism evidence="2 3">
    <name type="scientific">Neptunicella marina</name>
    <dbReference type="NCBI Taxonomy" id="2125989"/>
    <lineage>
        <taxon>Bacteria</taxon>
        <taxon>Pseudomonadati</taxon>
        <taxon>Pseudomonadota</taxon>
        <taxon>Gammaproteobacteria</taxon>
        <taxon>Alteromonadales</taxon>
        <taxon>Alteromonadaceae</taxon>
        <taxon>Neptunicella</taxon>
    </lineage>
</organism>
<evidence type="ECO:0000313" key="2">
    <source>
        <dbReference type="EMBL" id="MBC3766945.1"/>
    </source>
</evidence>
<reference evidence="2" key="2">
    <citation type="submission" date="2020-08" db="EMBL/GenBank/DDBJ databases">
        <authorList>
            <person name="Lai Q."/>
        </authorList>
    </citation>
    <scope>NUCLEOTIDE SEQUENCE</scope>
    <source>
        <strain evidence="2">S27-2</strain>
    </source>
</reference>
<keyword evidence="1" id="KW-0472">Membrane</keyword>
<keyword evidence="1" id="KW-0812">Transmembrane</keyword>
<comment type="caution">
    <text evidence="2">The sequence shown here is derived from an EMBL/GenBank/DDBJ whole genome shotgun (WGS) entry which is preliminary data.</text>
</comment>
<keyword evidence="1" id="KW-1133">Transmembrane helix</keyword>
<dbReference type="RefSeq" id="WP_186507472.1">
    <property type="nucleotide sequence ID" value="NZ_JACNEP010000012.1"/>
</dbReference>